<evidence type="ECO:0000256" key="2">
    <source>
        <dbReference type="SAM" id="SignalP"/>
    </source>
</evidence>
<comment type="caution">
    <text evidence="3">The sequence shown here is derived from an EMBL/GenBank/DDBJ whole genome shotgun (WGS) entry which is preliminary data.</text>
</comment>
<dbReference type="EMBL" id="BMPO01000008">
    <property type="protein sequence ID" value="GGK04663.1"/>
    <property type="molecule type" value="Genomic_DNA"/>
</dbReference>
<evidence type="ECO:0000313" key="3">
    <source>
        <dbReference type="EMBL" id="GGK04663.1"/>
    </source>
</evidence>
<protein>
    <recommendedName>
        <fullName evidence="5">Lipoprotein</fullName>
    </recommendedName>
</protein>
<feature type="signal peptide" evidence="2">
    <location>
        <begin position="1"/>
        <end position="18"/>
    </location>
</feature>
<dbReference type="PROSITE" id="PS51257">
    <property type="entry name" value="PROKAR_LIPOPROTEIN"/>
    <property type="match status" value="1"/>
</dbReference>
<evidence type="ECO:0008006" key="5">
    <source>
        <dbReference type="Google" id="ProtNLM"/>
    </source>
</evidence>
<reference evidence="3" key="2">
    <citation type="submission" date="2020-09" db="EMBL/GenBank/DDBJ databases">
        <authorList>
            <person name="Sun Q."/>
            <person name="Ohkuma M."/>
        </authorList>
    </citation>
    <scope>NUCLEOTIDE SEQUENCE</scope>
    <source>
        <strain evidence="3">JCM 30078</strain>
    </source>
</reference>
<accession>A0A917Q122</accession>
<reference evidence="3" key="1">
    <citation type="journal article" date="2014" name="Int. J. Syst. Evol. Microbiol.">
        <title>Complete genome sequence of Corynebacterium casei LMG S-19264T (=DSM 44701T), isolated from a smear-ripened cheese.</title>
        <authorList>
            <consortium name="US DOE Joint Genome Institute (JGI-PGF)"/>
            <person name="Walter F."/>
            <person name="Albersmeier A."/>
            <person name="Kalinowski J."/>
            <person name="Ruckert C."/>
        </authorList>
    </citation>
    <scope>NUCLEOTIDE SEQUENCE</scope>
    <source>
        <strain evidence="3">JCM 30078</strain>
    </source>
</reference>
<keyword evidence="2" id="KW-0732">Signal</keyword>
<dbReference type="AlphaFoldDB" id="A0A917Q122"/>
<sequence length="95" mass="9622">MRLHALLLPPFMALTLTACGGADEPEKPQGTDEQPAQSTPSPAPAPEKSEPSSASDNEPTASEGVDTKTGTAPNVGDSLPAETPPSGSEGERPSQ</sequence>
<name>A0A917Q122_9PSED</name>
<feature type="chain" id="PRO_5037504621" description="Lipoprotein" evidence="2">
    <location>
        <begin position="19"/>
        <end position="95"/>
    </location>
</feature>
<gene>
    <name evidence="3" type="ORF">GCM10009304_33360</name>
</gene>
<feature type="region of interest" description="Disordered" evidence="1">
    <location>
        <begin position="19"/>
        <end position="95"/>
    </location>
</feature>
<keyword evidence="4" id="KW-1185">Reference proteome</keyword>
<evidence type="ECO:0000256" key="1">
    <source>
        <dbReference type="SAM" id="MobiDB-lite"/>
    </source>
</evidence>
<organism evidence="3 4">
    <name type="scientific">Pseudomonas matsuisoli</name>
    <dbReference type="NCBI Taxonomy" id="1515666"/>
    <lineage>
        <taxon>Bacteria</taxon>
        <taxon>Pseudomonadati</taxon>
        <taxon>Pseudomonadota</taxon>
        <taxon>Gammaproteobacteria</taxon>
        <taxon>Pseudomonadales</taxon>
        <taxon>Pseudomonadaceae</taxon>
        <taxon>Pseudomonas</taxon>
    </lineage>
</organism>
<proteinExistence type="predicted"/>
<evidence type="ECO:0000313" key="4">
    <source>
        <dbReference type="Proteomes" id="UP000635983"/>
    </source>
</evidence>
<dbReference type="Proteomes" id="UP000635983">
    <property type="component" value="Unassembled WGS sequence"/>
</dbReference>